<evidence type="ECO:0000256" key="4">
    <source>
        <dbReference type="ARBA" id="ARBA00022840"/>
    </source>
</evidence>
<keyword evidence="1" id="KW-0808">Transferase</keyword>
<keyword evidence="4" id="KW-0067">ATP-binding</keyword>
<reference evidence="6 7" key="1">
    <citation type="submission" date="2016-01" db="EMBL/GenBank/DDBJ databases">
        <title>Use of Whole Genome Sequencing to ascertain that Brevibacterium massiliense (Roux, Raoult 2009) is a later heterotypic synonym of Brevibacterium ravenspurgense (Mages 2008).</title>
        <authorList>
            <person name="Bernier A.-M."/>
            <person name="Burdz T."/>
            <person name="Huynh C."/>
            <person name="Pachecho A.L."/>
            <person name="Wiebe D."/>
            <person name="Bonner C."/>
            <person name="Bernard K."/>
        </authorList>
    </citation>
    <scope>NUCLEOTIDE SEQUENCE [LARGE SCALE GENOMIC DNA]</scope>
    <source>
        <strain evidence="6 7">CCUG56047</strain>
    </source>
</reference>
<organism evidence="6 7">
    <name type="scientific">Brevibacterium ravenspurgense</name>
    <dbReference type="NCBI Taxonomy" id="479117"/>
    <lineage>
        <taxon>Bacteria</taxon>
        <taxon>Bacillati</taxon>
        <taxon>Actinomycetota</taxon>
        <taxon>Actinomycetes</taxon>
        <taxon>Micrococcales</taxon>
        <taxon>Brevibacteriaceae</taxon>
        <taxon>Brevibacterium</taxon>
    </lineage>
</organism>
<evidence type="ECO:0000256" key="1">
    <source>
        <dbReference type="ARBA" id="ARBA00022679"/>
    </source>
</evidence>
<feature type="domain" description="Maltokinase N-terminal cap" evidence="5">
    <location>
        <begin position="20"/>
        <end position="105"/>
    </location>
</feature>
<keyword evidence="3" id="KW-0418">Kinase</keyword>
<dbReference type="AlphaFoldDB" id="A0A150HCX8"/>
<evidence type="ECO:0000256" key="2">
    <source>
        <dbReference type="ARBA" id="ARBA00022741"/>
    </source>
</evidence>
<dbReference type="Pfam" id="PF18085">
    <property type="entry name" value="Mak_N_cap"/>
    <property type="match status" value="1"/>
</dbReference>
<dbReference type="GO" id="GO:0016301">
    <property type="term" value="F:kinase activity"/>
    <property type="evidence" value="ECO:0007669"/>
    <property type="project" value="UniProtKB-KW"/>
</dbReference>
<keyword evidence="7" id="KW-1185">Reference proteome</keyword>
<dbReference type="InterPro" id="IPR040999">
    <property type="entry name" value="Mak_N_cap"/>
</dbReference>
<keyword evidence="2" id="KW-0547">Nucleotide-binding</keyword>
<proteinExistence type="predicted"/>
<evidence type="ECO:0000256" key="3">
    <source>
        <dbReference type="ARBA" id="ARBA00022777"/>
    </source>
</evidence>
<dbReference type="PATRIC" id="fig|479117.4.peg.126"/>
<evidence type="ECO:0000313" key="7">
    <source>
        <dbReference type="Proteomes" id="UP000243589"/>
    </source>
</evidence>
<dbReference type="GO" id="GO:0005524">
    <property type="term" value="F:ATP binding"/>
    <property type="evidence" value="ECO:0007669"/>
    <property type="project" value="UniProtKB-KW"/>
</dbReference>
<evidence type="ECO:0000259" key="5">
    <source>
        <dbReference type="Pfam" id="PF18085"/>
    </source>
</evidence>
<gene>
    <name evidence="6" type="ORF">Bravens_00128</name>
</gene>
<sequence>MAILYNVELSPGKLELIEEWLPKQPWANVEPGTKLNRVSSFRFDDPAGEVGVEFHLVKAADGDDTVYQVPLTYRGAPLAGAEEHLITEMDHPKLGHRWVYDGAADPVCVLETLGAIVTGGRSVDEFWQTDTGLEKNTDVAEAWGTSDPNLTIADLPEGEEADQVQVKVDTVGDLTLAVFGEVKLGFLRVLSPVAVDALGAPTGQLQVKVGAEEYVSARLLK</sequence>
<dbReference type="RefSeq" id="WP_062019426.1">
    <property type="nucleotide sequence ID" value="NZ_LQQC01000002.1"/>
</dbReference>
<comment type="caution">
    <text evidence="6">The sequence shown here is derived from an EMBL/GenBank/DDBJ whole genome shotgun (WGS) entry which is preliminary data.</text>
</comment>
<name>A0A150HCX8_9MICO</name>
<dbReference type="Proteomes" id="UP000243589">
    <property type="component" value="Unassembled WGS sequence"/>
</dbReference>
<protein>
    <submittedName>
        <fullName evidence="6">Glycogen branching enzyme</fullName>
    </submittedName>
</protein>
<evidence type="ECO:0000313" key="6">
    <source>
        <dbReference type="EMBL" id="KXZ59658.1"/>
    </source>
</evidence>
<dbReference type="EMBL" id="LQQC01000002">
    <property type="protein sequence ID" value="KXZ59658.1"/>
    <property type="molecule type" value="Genomic_DNA"/>
</dbReference>
<accession>A0A150HCX8</accession>